<evidence type="ECO:0000313" key="4">
    <source>
        <dbReference type="Proteomes" id="UP000000305"/>
    </source>
</evidence>
<feature type="compositionally biased region" description="Low complexity" evidence="1">
    <location>
        <begin position="181"/>
        <end position="192"/>
    </location>
</feature>
<dbReference type="KEGG" id="dpx:DAPPUDRAFT_340508"/>
<feature type="compositionally biased region" description="Polar residues" evidence="1">
    <location>
        <begin position="294"/>
        <end position="309"/>
    </location>
</feature>
<feature type="region of interest" description="Disordered" evidence="1">
    <location>
        <begin position="323"/>
        <end position="438"/>
    </location>
</feature>
<dbReference type="eggNOG" id="KOG1075">
    <property type="taxonomic scope" value="Eukaryota"/>
</dbReference>
<feature type="region of interest" description="Disordered" evidence="1">
    <location>
        <begin position="181"/>
        <end position="211"/>
    </location>
</feature>
<feature type="compositionally biased region" description="Pro residues" evidence="1">
    <location>
        <begin position="136"/>
        <end position="155"/>
    </location>
</feature>
<feature type="domain" description="C2H2-type" evidence="2">
    <location>
        <begin position="37"/>
        <end position="63"/>
    </location>
</feature>
<feature type="region of interest" description="Disordered" evidence="1">
    <location>
        <begin position="134"/>
        <end position="155"/>
    </location>
</feature>
<feature type="compositionally biased region" description="Pro residues" evidence="1">
    <location>
        <begin position="99"/>
        <end position="112"/>
    </location>
</feature>
<feature type="region of interest" description="Disordered" evidence="1">
    <location>
        <begin position="94"/>
        <end position="113"/>
    </location>
</feature>
<dbReference type="OrthoDB" id="10067100at2759"/>
<evidence type="ECO:0000259" key="2">
    <source>
        <dbReference type="SMART" id="SM00355"/>
    </source>
</evidence>
<accession>E9I4A4</accession>
<dbReference type="HOGENOM" id="CLU_028380_0_0_1"/>
<feature type="compositionally biased region" description="Basic and acidic residues" evidence="1">
    <location>
        <begin position="347"/>
        <end position="359"/>
    </location>
</feature>
<gene>
    <name evidence="3" type="ORF">DAPPUDRAFT_340508</name>
</gene>
<reference evidence="3 4" key="1">
    <citation type="journal article" date="2011" name="Science">
        <title>The ecoresponsive genome of Daphnia pulex.</title>
        <authorList>
            <person name="Colbourne J.K."/>
            <person name="Pfrender M.E."/>
            <person name="Gilbert D."/>
            <person name="Thomas W.K."/>
            <person name="Tucker A."/>
            <person name="Oakley T.H."/>
            <person name="Tokishita S."/>
            <person name="Aerts A."/>
            <person name="Arnold G.J."/>
            <person name="Basu M.K."/>
            <person name="Bauer D.J."/>
            <person name="Caceres C.E."/>
            <person name="Carmel L."/>
            <person name="Casola C."/>
            <person name="Choi J.H."/>
            <person name="Detter J.C."/>
            <person name="Dong Q."/>
            <person name="Dusheyko S."/>
            <person name="Eads B.D."/>
            <person name="Frohlich T."/>
            <person name="Geiler-Samerotte K.A."/>
            <person name="Gerlach D."/>
            <person name="Hatcher P."/>
            <person name="Jogdeo S."/>
            <person name="Krijgsveld J."/>
            <person name="Kriventseva E.V."/>
            <person name="Kultz D."/>
            <person name="Laforsch C."/>
            <person name="Lindquist E."/>
            <person name="Lopez J."/>
            <person name="Manak J.R."/>
            <person name="Muller J."/>
            <person name="Pangilinan J."/>
            <person name="Patwardhan R.P."/>
            <person name="Pitluck S."/>
            <person name="Pritham E.J."/>
            <person name="Rechtsteiner A."/>
            <person name="Rho M."/>
            <person name="Rogozin I.B."/>
            <person name="Sakarya O."/>
            <person name="Salamov A."/>
            <person name="Schaack S."/>
            <person name="Shapiro H."/>
            <person name="Shiga Y."/>
            <person name="Skalitzky C."/>
            <person name="Smith Z."/>
            <person name="Souvorov A."/>
            <person name="Sung W."/>
            <person name="Tang Z."/>
            <person name="Tsuchiya D."/>
            <person name="Tu H."/>
            <person name="Vos H."/>
            <person name="Wang M."/>
            <person name="Wolf Y.I."/>
            <person name="Yamagata H."/>
            <person name="Yamada T."/>
            <person name="Ye Y."/>
            <person name="Shaw J.R."/>
            <person name="Andrews J."/>
            <person name="Crease T.J."/>
            <person name="Tang H."/>
            <person name="Lucas S.M."/>
            <person name="Robertson H.M."/>
            <person name="Bork P."/>
            <person name="Koonin E.V."/>
            <person name="Zdobnov E.M."/>
            <person name="Grigoriev I.V."/>
            <person name="Lynch M."/>
            <person name="Boore J.L."/>
        </authorList>
    </citation>
    <scope>NUCLEOTIDE SEQUENCE [LARGE SCALE GENOMIC DNA]</scope>
</reference>
<feature type="region of interest" description="Disordered" evidence="1">
    <location>
        <begin position="470"/>
        <end position="506"/>
    </location>
</feature>
<dbReference type="InterPro" id="IPR013087">
    <property type="entry name" value="Znf_C2H2_type"/>
</dbReference>
<feature type="domain" description="C2H2-type" evidence="2">
    <location>
        <begin position="71"/>
        <end position="94"/>
    </location>
</feature>
<dbReference type="AlphaFoldDB" id="E9I4A4"/>
<dbReference type="PhylomeDB" id="E9I4A4"/>
<dbReference type="SMART" id="SM00355">
    <property type="entry name" value="ZnF_C2H2"/>
    <property type="match status" value="2"/>
</dbReference>
<organism evidence="3 4">
    <name type="scientific">Daphnia pulex</name>
    <name type="common">Water flea</name>
    <dbReference type="NCBI Taxonomy" id="6669"/>
    <lineage>
        <taxon>Eukaryota</taxon>
        <taxon>Metazoa</taxon>
        <taxon>Ecdysozoa</taxon>
        <taxon>Arthropoda</taxon>
        <taxon>Crustacea</taxon>
        <taxon>Branchiopoda</taxon>
        <taxon>Diplostraca</taxon>
        <taxon>Cladocera</taxon>
        <taxon>Anomopoda</taxon>
        <taxon>Daphniidae</taxon>
        <taxon>Daphnia</taxon>
    </lineage>
</organism>
<protein>
    <recommendedName>
        <fullName evidence="2">C2H2-type domain-containing protein</fullName>
    </recommendedName>
</protein>
<feature type="region of interest" description="Disordered" evidence="1">
    <location>
        <begin position="283"/>
        <end position="310"/>
    </location>
</feature>
<sequence>MSDSDSSNCMPPGGSRFTENITDVVYISLPIPSSATFSCHICTTVGQKLSTHNSLKKHFRATHKGTIVVRFECHICQFELPSVRSYAAHHAELHSRRPVSPPSTTPGTPQVPPISSEAIDCFLAAARRQSISEALPPDPSTVAPIPPTAAPPNLPPLLDTRPMHPHPPGLLINFGPRELLPPLSDSLSDVPSDFPPPPPEPDPPDGNGSLWSWTGRTNVLYDVLDHPVVSGCWERGGGGRCYRPRSNPPIVTEEIRIARQLLLPSAVSVPSPEMPQNSVAPVLAQPPSPLATPSLRNTTHTPPTGSLQVSGALGARGLVGAEISPPPIVSEPVNSPSVPDAPPWNRDAGHFDLPRRPDPRLSTSSLSAQPPGLVQQCEPPGGRRGRRSRQQSSHLPPVTNRRANGRPATSPRRRSPSIDPARIDEEEEAPDIPAPKLTDLQRQWVDTFNSLLPEDVDGLSALSLAISSAAAERQDTAPPPPTRAPAPRNQGLNRAPRRRPRYDPQDASAIQKLYRMDRNKAMTHILAEPSPYCAAEPAAIETHLTTIFAGEEHPWSDPPACVPAFDQPTTPDELAFLTAPITPLEVSFRLQRMKNTAPGPDGARYSGLRRVDPGCHTLALIYSRCLRIAKVPAAWKESTTVLIFKA</sequence>
<feature type="non-terminal residue" evidence="3">
    <location>
        <position position="646"/>
    </location>
</feature>
<evidence type="ECO:0000313" key="3">
    <source>
        <dbReference type="EMBL" id="EFX61176.1"/>
    </source>
</evidence>
<dbReference type="Gene3D" id="3.30.160.60">
    <property type="entry name" value="Classic Zinc Finger"/>
    <property type="match status" value="1"/>
</dbReference>
<dbReference type="Proteomes" id="UP000000305">
    <property type="component" value="Unassembled WGS sequence"/>
</dbReference>
<dbReference type="EMBL" id="GL734963">
    <property type="protein sequence ID" value="EFX61176.1"/>
    <property type="molecule type" value="Genomic_DNA"/>
</dbReference>
<evidence type="ECO:0000256" key="1">
    <source>
        <dbReference type="SAM" id="MobiDB-lite"/>
    </source>
</evidence>
<name>E9I4A4_DAPPU</name>
<keyword evidence="4" id="KW-1185">Reference proteome</keyword>
<proteinExistence type="predicted"/>
<dbReference type="InParanoid" id="E9I4A4"/>